<reference evidence="2 3" key="1">
    <citation type="submission" date="2024-04" db="EMBL/GenBank/DDBJ databases">
        <authorList>
            <person name="Fracassetti M."/>
        </authorList>
    </citation>
    <scope>NUCLEOTIDE SEQUENCE [LARGE SCALE GENOMIC DNA]</scope>
</reference>
<feature type="transmembrane region" description="Helical" evidence="1">
    <location>
        <begin position="21"/>
        <end position="39"/>
    </location>
</feature>
<keyword evidence="1" id="KW-1133">Transmembrane helix</keyword>
<organism evidence="2 3">
    <name type="scientific">Linum trigynum</name>
    <dbReference type="NCBI Taxonomy" id="586398"/>
    <lineage>
        <taxon>Eukaryota</taxon>
        <taxon>Viridiplantae</taxon>
        <taxon>Streptophyta</taxon>
        <taxon>Embryophyta</taxon>
        <taxon>Tracheophyta</taxon>
        <taxon>Spermatophyta</taxon>
        <taxon>Magnoliopsida</taxon>
        <taxon>eudicotyledons</taxon>
        <taxon>Gunneridae</taxon>
        <taxon>Pentapetalae</taxon>
        <taxon>rosids</taxon>
        <taxon>fabids</taxon>
        <taxon>Malpighiales</taxon>
        <taxon>Linaceae</taxon>
        <taxon>Linum</taxon>
    </lineage>
</organism>
<proteinExistence type="predicted"/>
<keyword evidence="1" id="KW-0812">Transmembrane</keyword>
<keyword evidence="1" id="KW-0472">Membrane</keyword>
<sequence length="97" mass="10855">MKLKKWKLSQINWKRYGASNPYFVNGVAASILSIFPVLGPPSNSGFVVGNWTKPTLVQHRPDMLGMAEVRASSERHSDLQEADVGLDRVGEWLVTSW</sequence>
<accession>A0AAV2G929</accession>
<evidence type="ECO:0000313" key="3">
    <source>
        <dbReference type="Proteomes" id="UP001497516"/>
    </source>
</evidence>
<gene>
    <name evidence="2" type="ORF">LTRI10_LOCUS46860</name>
</gene>
<name>A0AAV2G929_9ROSI</name>
<protein>
    <submittedName>
        <fullName evidence="2">Uncharacterized protein</fullName>
    </submittedName>
</protein>
<dbReference type="AlphaFoldDB" id="A0AAV2G929"/>
<dbReference type="EMBL" id="OZ034821">
    <property type="protein sequence ID" value="CAL1407179.1"/>
    <property type="molecule type" value="Genomic_DNA"/>
</dbReference>
<dbReference type="Proteomes" id="UP001497516">
    <property type="component" value="Chromosome 8"/>
</dbReference>
<keyword evidence="3" id="KW-1185">Reference proteome</keyword>
<evidence type="ECO:0000313" key="2">
    <source>
        <dbReference type="EMBL" id="CAL1407179.1"/>
    </source>
</evidence>
<evidence type="ECO:0000256" key="1">
    <source>
        <dbReference type="SAM" id="Phobius"/>
    </source>
</evidence>